<dbReference type="STRING" id="856736.SAMN04488058_108102"/>
<reference evidence="2" key="1">
    <citation type="submission" date="2016-10" db="EMBL/GenBank/DDBJ databases">
        <authorList>
            <person name="Varghese N."/>
            <person name="Submissions S."/>
        </authorList>
    </citation>
    <scope>NUCLEOTIDE SEQUENCE [LARGE SCALE GENOMIC DNA]</scope>
    <source>
        <strain evidence="2">CGMCC 1.10218</strain>
    </source>
</reference>
<gene>
    <name evidence="1" type="ORF">SAMN04488058_108102</name>
</gene>
<dbReference type="EMBL" id="FNZA01000008">
    <property type="protein sequence ID" value="SEJ45364.1"/>
    <property type="molecule type" value="Genomic_DNA"/>
</dbReference>
<dbReference type="OrthoDB" id="3078464at2"/>
<protein>
    <recommendedName>
        <fullName evidence="3">Ribbon-helix-helix protein, copG family</fullName>
    </recommendedName>
</protein>
<evidence type="ECO:0008006" key="3">
    <source>
        <dbReference type="Google" id="ProtNLM"/>
    </source>
</evidence>
<accession>A0A1H6YZY3</accession>
<organism evidence="1 2">
    <name type="scientific">Deinococcus reticulitermitis</name>
    <dbReference type="NCBI Taxonomy" id="856736"/>
    <lineage>
        <taxon>Bacteria</taxon>
        <taxon>Thermotogati</taxon>
        <taxon>Deinococcota</taxon>
        <taxon>Deinococci</taxon>
        <taxon>Deinococcales</taxon>
        <taxon>Deinococcaceae</taxon>
        <taxon>Deinococcus</taxon>
    </lineage>
</organism>
<evidence type="ECO:0000313" key="1">
    <source>
        <dbReference type="EMBL" id="SEJ45364.1"/>
    </source>
</evidence>
<proteinExistence type="predicted"/>
<dbReference type="RefSeq" id="WP_143068351.1">
    <property type="nucleotide sequence ID" value="NZ_FNZA01000008.1"/>
</dbReference>
<sequence>MKNMHIPLSEEVYAVLLAHAKATGESVTALARGAIERLAKEIERERIRSEIAAFAAEYAGTEWDLDPELEEAGLEVLRANP</sequence>
<name>A0A1H6YZY3_9DEIO</name>
<dbReference type="Proteomes" id="UP000199223">
    <property type="component" value="Unassembled WGS sequence"/>
</dbReference>
<dbReference type="AlphaFoldDB" id="A0A1H6YZY3"/>
<keyword evidence="2" id="KW-1185">Reference proteome</keyword>
<evidence type="ECO:0000313" key="2">
    <source>
        <dbReference type="Proteomes" id="UP000199223"/>
    </source>
</evidence>